<sequence length="111" mass="12860">MTSIALDVGLYGFRHLIQQRDEVTVQFFNQVHYNHYIDTSSLLTNNVEYTALINNNNVKQSITSYQNIDDLQACDKLYAQLIEAKSVKQNFNLLEQITFEIASLKQRNTMP</sequence>
<accession>A0ABN7WEG9</accession>
<reference evidence="1 2" key="1">
    <citation type="submission" date="2021-06" db="EMBL/GenBank/DDBJ databases">
        <authorList>
            <person name="Kallberg Y."/>
            <person name="Tangrot J."/>
            <person name="Rosling A."/>
        </authorList>
    </citation>
    <scope>NUCLEOTIDE SEQUENCE [LARGE SCALE GENOMIC DNA]</scope>
    <source>
        <strain evidence="1 2">120-4 pot B 10/14</strain>
    </source>
</reference>
<name>A0ABN7WEG9_GIGMA</name>
<gene>
    <name evidence="1" type="ORF">GMARGA_LOCUS29404</name>
</gene>
<organism evidence="1 2">
    <name type="scientific">Gigaspora margarita</name>
    <dbReference type="NCBI Taxonomy" id="4874"/>
    <lineage>
        <taxon>Eukaryota</taxon>
        <taxon>Fungi</taxon>
        <taxon>Fungi incertae sedis</taxon>
        <taxon>Mucoromycota</taxon>
        <taxon>Glomeromycotina</taxon>
        <taxon>Glomeromycetes</taxon>
        <taxon>Diversisporales</taxon>
        <taxon>Gigasporaceae</taxon>
        <taxon>Gigaspora</taxon>
    </lineage>
</organism>
<comment type="caution">
    <text evidence="1">The sequence shown here is derived from an EMBL/GenBank/DDBJ whole genome shotgun (WGS) entry which is preliminary data.</text>
</comment>
<proteinExistence type="predicted"/>
<keyword evidence="2" id="KW-1185">Reference proteome</keyword>
<feature type="non-terminal residue" evidence="1">
    <location>
        <position position="111"/>
    </location>
</feature>
<dbReference type="Proteomes" id="UP000789901">
    <property type="component" value="Unassembled WGS sequence"/>
</dbReference>
<evidence type="ECO:0000313" key="2">
    <source>
        <dbReference type="Proteomes" id="UP000789901"/>
    </source>
</evidence>
<dbReference type="EMBL" id="CAJVQB010039490">
    <property type="protein sequence ID" value="CAG8827429.1"/>
    <property type="molecule type" value="Genomic_DNA"/>
</dbReference>
<evidence type="ECO:0000313" key="1">
    <source>
        <dbReference type="EMBL" id="CAG8827429.1"/>
    </source>
</evidence>
<protein>
    <submittedName>
        <fullName evidence="1">14703_t:CDS:1</fullName>
    </submittedName>
</protein>